<feature type="domain" description="Carrier" evidence="1">
    <location>
        <begin position="8"/>
        <end position="101"/>
    </location>
</feature>
<dbReference type="SUPFAM" id="SSF47336">
    <property type="entry name" value="ACP-like"/>
    <property type="match status" value="1"/>
</dbReference>
<dbReference type="EMBL" id="MG755795">
    <property type="protein sequence ID" value="AWT38775.1"/>
    <property type="molecule type" value="Genomic_DNA"/>
</dbReference>
<dbReference type="Gene3D" id="1.10.1200.10">
    <property type="entry name" value="ACP-like"/>
    <property type="match status" value="1"/>
</dbReference>
<dbReference type="PROSITE" id="PS50075">
    <property type="entry name" value="CARRIER"/>
    <property type="match status" value="1"/>
</dbReference>
<reference evidence="2" key="1">
    <citation type="journal article" date="2018" name="Adv. Bot. Res.">
        <title>Evolution of the Plastid Genomes in Diatoms.</title>
        <authorList>
            <person name="Yu M."/>
            <person name="Ashworth M.P."/>
            <person name="Hajrah N.H."/>
            <person name="Khiyami M.A."/>
            <person name="Sabir M.J."/>
            <person name="Alhebshi A.M."/>
            <person name="Al-Malki A.L."/>
            <person name="Sabir J.S.M."/>
            <person name="Theriot E.C."/>
            <person name="Jansen R.K."/>
        </authorList>
    </citation>
    <scope>NUCLEOTIDE SEQUENCE</scope>
</reference>
<accession>A0A2U9NNL6</accession>
<evidence type="ECO:0000313" key="2">
    <source>
        <dbReference type="EMBL" id="AWT38720.1"/>
    </source>
</evidence>
<dbReference type="AlphaFoldDB" id="A0A2U9NNL6"/>
<name>A0A2U9NNL6_9STRA</name>
<dbReference type="InterPro" id="IPR036736">
    <property type="entry name" value="ACP-like_sf"/>
</dbReference>
<organism evidence="2">
    <name type="scientific">Licmophora sp</name>
    <dbReference type="NCBI Taxonomy" id="2115823"/>
    <lineage>
        <taxon>Eukaryota</taxon>
        <taxon>Sar</taxon>
        <taxon>Stramenopiles</taxon>
        <taxon>Ochrophyta</taxon>
        <taxon>Bacillariophyta</taxon>
        <taxon>Fragilariophyceae</taxon>
        <taxon>Fragilariophycidae</taxon>
        <taxon>Licmophorales</taxon>
        <taxon>Licmophoraceae</taxon>
        <taxon>Licmophora</taxon>
    </lineage>
</organism>
<protein>
    <submittedName>
        <fullName evidence="2">Acyl carrier protein</fullName>
    </submittedName>
</protein>
<keyword evidence="2" id="KW-0934">Plastid</keyword>
<evidence type="ECO:0000259" key="1">
    <source>
        <dbReference type="PROSITE" id="PS50075"/>
    </source>
</evidence>
<gene>
    <name evidence="2" type="primary">acpP1</name>
</gene>
<geneLocation type="chloroplast" evidence="2"/>
<proteinExistence type="predicted"/>
<dbReference type="EMBL" id="MG755795">
    <property type="protein sequence ID" value="AWT38720.1"/>
    <property type="molecule type" value="Genomic_DNA"/>
</dbReference>
<keyword evidence="2" id="KW-0150">Chloroplast</keyword>
<dbReference type="Pfam" id="PF00550">
    <property type="entry name" value="PP-binding"/>
    <property type="match status" value="1"/>
</dbReference>
<dbReference type="InterPro" id="IPR009081">
    <property type="entry name" value="PP-bd_ACP"/>
</dbReference>
<sequence length="109" mass="13031">MSKNIFMSLSDNIYKKIRTILYNKCPYPLDQIQPQIRFQIELAIDSLEMYELIAEFEQTFDIQINPDDIDNFIFQPQDIQYVNDIKTITIQDAVDYIEKQIESEDQLEK</sequence>